<feature type="region of interest" description="Disordered" evidence="1">
    <location>
        <begin position="141"/>
        <end position="164"/>
    </location>
</feature>
<keyword evidence="3" id="KW-1185">Reference proteome</keyword>
<gene>
    <name evidence="2" type="ORF">BXY41_1165</name>
</gene>
<organism evidence="2 3">
    <name type="scientific">Lacrimispora xylanisolvens</name>
    <dbReference type="NCBI Taxonomy" id="384636"/>
    <lineage>
        <taxon>Bacteria</taxon>
        <taxon>Bacillati</taxon>
        <taxon>Bacillota</taxon>
        <taxon>Clostridia</taxon>
        <taxon>Lachnospirales</taxon>
        <taxon>Lachnospiraceae</taxon>
        <taxon>Lacrimispora</taxon>
    </lineage>
</organism>
<evidence type="ECO:0000313" key="2">
    <source>
        <dbReference type="EMBL" id="PPK77467.1"/>
    </source>
</evidence>
<reference evidence="2 3" key="1">
    <citation type="submission" date="2018-02" db="EMBL/GenBank/DDBJ databases">
        <title>Genomic Encyclopedia of Archaeal and Bacterial Type Strains, Phase II (KMG-II): from individual species to whole genera.</title>
        <authorList>
            <person name="Goeker M."/>
        </authorList>
    </citation>
    <scope>NUCLEOTIDE SEQUENCE [LARGE SCALE GENOMIC DNA]</scope>
    <source>
        <strain evidence="2 3">DSM 3808</strain>
    </source>
</reference>
<comment type="caution">
    <text evidence="2">The sequence shown here is derived from an EMBL/GenBank/DDBJ whole genome shotgun (WGS) entry which is preliminary data.</text>
</comment>
<evidence type="ECO:0000313" key="3">
    <source>
        <dbReference type="Proteomes" id="UP000237749"/>
    </source>
</evidence>
<accession>A0A2S6HJ34</accession>
<protein>
    <submittedName>
        <fullName evidence="2">Uncharacterized protein</fullName>
    </submittedName>
</protein>
<dbReference type="Proteomes" id="UP000237749">
    <property type="component" value="Unassembled WGS sequence"/>
</dbReference>
<dbReference type="AlphaFoldDB" id="A0A2S6HJ34"/>
<name>A0A2S6HJ34_9FIRM</name>
<dbReference type="EMBL" id="PTJA01000016">
    <property type="protein sequence ID" value="PPK77467.1"/>
    <property type="molecule type" value="Genomic_DNA"/>
</dbReference>
<evidence type="ECO:0000256" key="1">
    <source>
        <dbReference type="SAM" id="MobiDB-lite"/>
    </source>
</evidence>
<proteinExistence type="predicted"/>
<dbReference type="RefSeq" id="WP_104439242.1">
    <property type="nucleotide sequence ID" value="NZ_PTJA01000016.1"/>
</dbReference>
<sequence>MKTLTIGGKDYKIEFSFEAAEHKNCVDKAFKVVSGSYMVRRGNFGEDDKQGMMEMVIDGTADMVSDMPLVVPSFLYAGLLEHNPVSDEAEAKGLFKQFIKENPEDDRASFYGMFDFLKQCMEEDGFFKLTGLDKLVEKMNQEAEAKSKSVKTPQDRKKKSTGTK</sequence>